<dbReference type="Pfam" id="PF13442">
    <property type="entry name" value="Cytochrome_CBB3"/>
    <property type="match status" value="1"/>
</dbReference>
<dbReference type="PANTHER" id="PTHR40394">
    <property type="entry name" value="LIPOPROTEIN-RELATED"/>
    <property type="match status" value="1"/>
</dbReference>
<keyword evidence="2" id="KW-0479">Metal-binding</keyword>
<dbReference type="GO" id="GO:0020037">
    <property type="term" value="F:heme binding"/>
    <property type="evidence" value="ECO:0007669"/>
    <property type="project" value="InterPro"/>
</dbReference>
<evidence type="ECO:0000256" key="2">
    <source>
        <dbReference type="ARBA" id="ARBA00022723"/>
    </source>
</evidence>
<name>A0A382CYG0_9ZZZZ</name>
<evidence type="ECO:0000259" key="4">
    <source>
        <dbReference type="PROSITE" id="PS51007"/>
    </source>
</evidence>
<dbReference type="EMBL" id="UINC01036417">
    <property type="protein sequence ID" value="SVB30347.1"/>
    <property type="molecule type" value="Genomic_DNA"/>
</dbReference>
<evidence type="ECO:0000313" key="5">
    <source>
        <dbReference type="EMBL" id="SVB30347.1"/>
    </source>
</evidence>
<dbReference type="SUPFAM" id="SSF46626">
    <property type="entry name" value="Cytochrome c"/>
    <property type="match status" value="1"/>
</dbReference>
<reference evidence="5" key="1">
    <citation type="submission" date="2018-05" db="EMBL/GenBank/DDBJ databases">
        <authorList>
            <person name="Lanie J.A."/>
            <person name="Ng W.-L."/>
            <person name="Kazmierczak K.M."/>
            <person name="Andrzejewski T.M."/>
            <person name="Davidsen T.M."/>
            <person name="Wayne K.J."/>
            <person name="Tettelin H."/>
            <person name="Glass J.I."/>
            <person name="Rusch D."/>
            <person name="Podicherti R."/>
            <person name="Tsui H.-C.T."/>
            <person name="Winkler M.E."/>
        </authorList>
    </citation>
    <scope>NUCLEOTIDE SEQUENCE</scope>
</reference>
<dbReference type="InterPro" id="IPR036909">
    <property type="entry name" value="Cyt_c-like_dom_sf"/>
</dbReference>
<dbReference type="InterPro" id="IPR009056">
    <property type="entry name" value="Cyt_c-like_dom"/>
</dbReference>
<accession>A0A382CYG0</accession>
<evidence type="ECO:0000256" key="1">
    <source>
        <dbReference type="ARBA" id="ARBA00022617"/>
    </source>
</evidence>
<dbReference type="PANTHER" id="PTHR40394:SF2">
    <property type="entry name" value="QUINOL:CYTOCHROME C OXIDOREDUCTASE MEMBRANE PROTEIN"/>
    <property type="match status" value="1"/>
</dbReference>
<dbReference type="Gene3D" id="1.10.760.10">
    <property type="entry name" value="Cytochrome c-like domain"/>
    <property type="match status" value="1"/>
</dbReference>
<dbReference type="PROSITE" id="PS51007">
    <property type="entry name" value="CYTC"/>
    <property type="match status" value="1"/>
</dbReference>
<dbReference type="GO" id="GO:0046872">
    <property type="term" value="F:metal ion binding"/>
    <property type="evidence" value="ECO:0007669"/>
    <property type="project" value="UniProtKB-KW"/>
</dbReference>
<dbReference type="GO" id="GO:0009055">
    <property type="term" value="F:electron transfer activity"/>
    <property type="evidence" value="ECO:0007669"/>
    <property type="project" value="InterPro"/>
</dbReference>
<gene>
    <name evidence="5" type="ORF">METZ01_LOCUS183201</name>
</gene>
<keyword evidence="1" id="KW-0349">Heme</keyword>
<sequence>MVIGLFFAVAVGACTPLDDALAGIFGRHMRDSRSFDPYENTLSPPPNAVPFAAGNFTPAPGRMNIGQAEPGVVPPPFGQADLFGPVVQNIMNPVPPDQASLARGEELFNRMCSVCHGVAGVGAQANIVEKYPLLVAYNLSGPVVAGYTDGYIYGIMRVGRGLMPPYGHQVGHFDRWNIVNHIRALQRQAGNAPALGGE</sequence>
<feature type="domain" description="Cytochrome c" evidence="4">
    <location>
        <begin position="99"/>
        <end position="186"/>
    </location>
</feature>
<evidence type="ECO:0000256" key="3">
    <source>
        <dbReference type="ARBA" id="ARBA00023004"/>
    </source>
</evidence>
<dbReference type="AlphaFoldDB" id="A0A382CYG0"/>
<organism evidence="5">
    <name type="scientific">marine metagenome</name>
    <dbReference type="NCBI Taxonomy" id="408172"/>
    <lineage>
        <taxon>unclassified sequences</taxon>
        <taxon>metagenomes</taxon>
        <taxon>ecological metagenomes</taxon>
    </lineage>
</organism>
<proteinExistence type="predicted"/>
<keyword evidence="3" id="KW-0408">Iron</keyword>
<protein>
    <recommendedName>
        <fullName evidence="4">Cytochrome c domain-containing protein</fullName>
    </recommendedName>
</protein>